<comment type="caution">
    <text evidence="1">The sequence shown here is derived from an EMBL/GenBank/DDBJ whole genome shotgun (WGS) entry which is preliminary data.</text>
</comment>
<dbReference type="RefSeq" id="WP_308424629.1">
    <property type="nucleotide sequence ID" value="NZ_BMPP01000001.1"/>
</dbReference>
<organism evidence="1 2">
    <name type="scientific">Deinococcus malanensis</name>
    <dbReference type="NCBI Taxonomy" id="1706855"/>
    <lineage>
        <taxon>Bacteria</taxon>
        <taxon>Thermotogati</taxon>
        <taxon>Deinococcota</taxon>
        <taxon>Deinococci</taxon>
        <taxon>Deinococcales</taxon>
        <taxon>Deinococcaceae</taxon>
        <taxon>Deinococcus</taxon>
    </lineage>
</organism>
<evidence type="ECO:0008006" key="3">
    <source>
        <dbReference type="Google" id="ProtNLM"/>
    </source>
</evidence>
<reference evidence="2" key="1">
    <citation type="journal article" date="2019" name="Int. J. Syst. Evol. Microbiol.">
        <title>The Global Catalogue of Microorganisms (GCM) 10K type strain sequencing project: providing services to taxonomists for standard genome sequencing and annotation.</title>
        <authorList>
            <consortium name="The Broad Institute Genomics Platform"/>
            <consortium name="The Broad Institute Genome Sequencing Center for Infectious Disease"/>
            <person name="Wu L."/>
            <person name="Ma J."/>
        </authorList>
    </citation>
    <scope>NUCLEOTIDE SEQUENCE [LARGE SCALE GENOMIC DNA]</scope>
    <source>
        <strain evidence="2">JCM 30331</strain>
    </source>
</reference>
<proteinExistence type="predicted"/>
<dbReference type="EMBL" id="BMPP01000001">
    <property type="protein sequence ID" value="GGK13535.1"/>
    <property type="molecule type" value="Genomic_DNA"/>
</dbReference>
<dbReference type="Gene3D" id="3.40.630.30">
    <property type="match status" value="1"/>
</dbReference>
<gene>
    <name evidence="1" type="ORF">GCM10008955_03630</name>
</gene>
<evidence type="ECO:0000313" key="1">
    <source>
        <dbReference type="EMBL" id="GGK13535.1"/>
    </source>
</evidence>
<accession>A0ABQ2EIH4</accession>
<name>A0ABQ2EIH4_9DEIO</name>
<dbReference type="Proteomes" id="UP000647587">
    <property type="component" value="Unassembled WGS sequence"/>
</dbReference>
<evidence type="ECO:0000313" key="2">
    <source>
        <dbReference type="Proteomes" id="UP000647587"/>
    </source>
</evidence>
<keyword evidence="2" id="KW-1185">Reference proteome</keyword>
<protein>
    <recommendedName>
        <fullName evidence="3">N-acetyltransferase</fullName>
    </recommendedName>
</protein>
<sequence>MNLTLRERHNEDLPVLWHWMHAQPDPEWKRWDAPYFHSAAAPKSTSLEAFTEQAQAALPTAHQRIIALDGQCIGQATR</sequence>